<dbReference type="CDD" id="cd07341">
    <property type="entry name" value="M56_BlaR1_MecR1_like"/>
    <property type="match status" value="1"/>
</dbReference>
<dbReference type="OrthoDB" id="9804799at2"/>
<comment type="caution">
    <text evidence="3">The sequence shown here is derived from an EMBL/GenBank/DDBJ whole genome shotgun (WGS) entry which is preliminary data.</text>
</comment>
<dbReference type="InterPro" id="IPR008756">
    <property type="entry name" value="Peptidase_M56"/>
</dbReference>
<dbReference type="Proteomes" id="UP000012589">
    <property type="component" value="Unassembled WGS sequence"/>
</dbReference>
<dbReference type="PATRIC" id="fig|1235802.3.peg.3396"/>
<accession>N2A8J9</accession>
<feature type="transmembrane region" description="Helical" evidence="1">
    <location>
        <begin position="37"/>
        <end position="54"/>
    </location>
</feature>
<evidence type="ECO:0000313" key="4">
    <source>
        <dbReference type="Proteomes" id="UP000012589"/>
    </source>
</evidence>
<dbReference type="InterPro" id="IPR052173">
    <property type="entry name" value="Beta-lactam_resp_regulator"/>
</dbReference>
<keyword evidence="1" id="KW-0472">Membrane</keyword>
<evidence type="ECO:0000313" key="3">
    <source>
        <dbReference type="EMBL" id="EMZ24526.1"/>
    </source>
</evidence>
<evidence type="ECO:0000259" key="2">
    <source>
        <dbReference type="Pfam" id="PF05569"/>
    </source>
</evidence>
<keyword evidence="1" id="KW-1133">Transmembrane helix</keyword>
<sequence length="458" mass="52065">MIGVMLQIAAMSIQAIPIILTVFAVRKLFELIHISKRYIMVFWLISFFFLIFPWKVIVPWGLWNQAVPWHASAAGKSFTEQLQSDSVQQMADNADVQKGQNLQNRNQRAEYGLTVIRMLGCLFFYLSGIVSYVRLRRSVICSIQCENRITNGKIANARNVAVYEADEIRTPFVLGCFRPSVYLPSGMDASCREYVIAHEMIHIKRKDYLIKAAAYFVTCLHWFHPIVWLAYDAMAKDMEMACDEETVSEIGTARKKDYIKMRIQNIMQEKKTTKKAAWLSVAAGIVLTGIFLTANESGREQNAALHAKASTNEWLTLEHEMQSAPEHWKYAGFIGAVGDPQDAFVFEEGKLHPAYFPHSNHSMEEPAGVRDDIAPGVGWKTLMAHGLHDLYTGAQQAQLETEGVKLSELETQSEYRYFYFVKENYEHAYVLSLSAKEFSEPEAIAVAKTVRIMEEEGK</sequence>
<feature type="transmembrane region" description="Helical" evidence="1">
    <location>
        <begin position="276"/>
        <end position="294"/>
    </location>
</feature>
<protein>
    <recommendedName>
        <fullName evidence="2">Peptidase M56 domain-containing protein</fullName>
    </recommendedName>
</protein>
<reference evidence="3 4" key="1">
    <citation type="journal article" date="2014" name="Genome Announc.">
        <title>Draft genome sequences of the altered schaedler flora, a defined bacterial community from gnotobiotic mice.</title>
        <authorList>
            <person name="Wannemuehler M.J."/>
            <person name="Overstreet A.M."/>
            <person name="Ward D.V."/>
            <person name="Phillips G.J."/>
        </authorList>
    </citation>
    <scope>NUCLEOTIDE SEQUENCE [LARGE SCALE GENOMIC DNA]</scope>
    <source>
        <strain evidence="3 4">ASF492</strain>
    </source>
</reference>
<feature type="transmembrane region" description="Helical" evidence="1">
    <location>
        <begin position="6"/>
        <end position="25"/>
    </location>
</feature>
<dbReference type="HOGENOM" id="CLU_596823_0_0_9"/>
<dbReference type="EMBL" id="AQFT01000096">
    <property type="protein sequence ID" value="EMZ24526.1"/>
    <property type="molecule type" value="Genomic_DNA"/>
</dbReference>
<keyword evidence="4" id="KW-1185">Reference proteome</keyword>
<organism evidence="3 4">
    <name type="scientific">Eubacterium plexicaudatum ASF492</name>
    <dbReference type="NCBI Taxonomy" id="1235802"/>
    <lineage>
        <taxon>Bacteria</taxon>
        <taxon>Bacillati</taxon>
        <taxon>Bacillota</taxon>
        <taxon>Clostridia</taxon>
        <taxon>Eubacteriales</taxon>
        <taxon>Eubacteriaceae</taxon>
        <taxon>Eubacterium</taxon>
    </lineage>
</organism>
<proteinExistence type="predicted"/>
<dbReference type="Pfam" id="PF05569">
    <property type="entry name" value="Peptidase_M56"/>
    <property type="match status" value="1"/>
</dbReference>
<evidence type="ECO:0000256" key="1">
    <source>
        <dbReference type="SAM" id="Phobius"/>
    </source>
</evidence>
<dbReference type="PANTHER" id="PTHR34978">
    <property type="entry name" value="POSSIBLE SENSOR-TRANSDUCER PROTEIN BLAR"/>
    <property type="match status" value="1"/>
</dbReference>
<dbReference type="eggNOG" id="COG4219">
    <property type="taxonomic scope" value="Bacteria"/>
</dbReference>
<feature type="transmembrane region" description="Helical" evidence="1">
    <location>
        <begin position="208"/>
        <end position="231"/>
    </location>
</feature>
<feature type="transmembrane region" description="Helical" evidence="1">
    <location>
        <begin position="111"/>
        <end position="133"/>
    </location>
</feature>
<name>N2A8J9_9FIRM</name>
<dbReference type="AlphaFoldDB" id="N2A8J9"/>
<dbReference type="STRING" id="1235802.C823_03211"/>
<dbReference type="PANTHER" id="PTHR34978:SF3">
    <property type="entry name" value="SLR0241 PROTEIN"/>
    <property type="match status" value="1"/>
</dbReference>
<feature type="domain" description="Peptidase M56" evidence="2">
    <location>
        <begin position="8"/>
        <end position="277"/>
    </location>
</feature>
<gene>
    <name evidence="3" type="ORF">C823_03211</name>
</gene>
<keyword evidence="1" id="KW-0812">Transmembrane</keyword>